<gene>
    <name evidence="1" type="ORF">LCGC14_0616670</name>
</gene>
<dbReference type="AlphaFoldDB" id="A0A0F9R613"/>
<organism evidence="1">
    <name type="scientific">marine sediment metagenome</name>
    <dbReference type="NCBI Taxonomy" id="412755"/>
    <lineage>
        <taxon>unclassified sequences</taxon>
        <taxon>metagenomes</taxon>
        <taxon>ecological metagenomes</taxon>
    </lineage>
</organism>
<dbReference type="EMBL" id="LAZR01001038">
    <property type="protein sequence ID" value="KKN52015.1"/>
    <property type="molecule type" value="Genomic_DNA"/>
</dbReference>
<evidence type="ECO:0000313" key="1">
    <source>
        <dbReference type="EMBL" id="KKN52015.1"/>
    </source>
</evidence>
<name>A0A0F9R613_9ZZZZ</name>
<proteinExistence type="predicted"/>
<accession>A0A0F9R613</accession>
<protein>
    <submittedName>
        <fullName evidence="1">Uncharacterized protein</fullName>
    </submittedName>
</protein>
<comment type="caution">
    <text evidence="1">The sequence shown here is derived from an EMBL/GenBank/DDBJ whole genome shotgun (WGS) entry which is preliminary data.</text>
</comment>
<reference evidence="1" key="1">
    <citation type="journal article" date="2015" name="Nature">
        <title>Complex archaea that bridge the gap between prokaryotes and eukaryotes.</title>
        <authorList>
            <person name="Spang A."/>
            <person name="Saw J.H."/>
            <person name="Jorgensen S.L."/>
            <person name="Zaremba-Niedzwiedzka K."/>
            <person name="Martijn J."/>
            <person name="Lind A.E."/>
            <person name="van Eijk R."/>
            <person name="Schleper C."/>
            <person name="Guy L."/>
            <person name="Ettema T.J."/>
        </authorList>
    </citation>
    <scope>NUCLEOTIDE SEQUENCE</scope>
</reference>
<sequence length="135" mass="16066">MNHQEDVKDHVIELDEELKDLISEASSVVPIRLHKRVFTKLEVSEMRTMYALFFRSATTDYERRIIQKAFVEVIVEMKHFEGKYGRSKVVKLLYGETTTYPEVQEDYPRWKDKVPGWSVKIKSKIRYLIEQAKKP</sequence>